<comment type="caution">
    <text evidence="1">The sequence shown here is derived from an EMBL/GenBank/DDBJ whole genome shotgun (WGS) entry which is preliminary data.</text>
</comment>
<dbReference type="Proteomes" id="UP000011996">
    <property type="component" value="Unassembled WGS sequence"/>
</dbReference>
<sequence length="44" mass="5032">MVIANCKMDIAKLELGWGVMGDACCVRGGRTMDFRVRRSRWVEN</sequence>
<gene>
    <name evidence="1" type="ORF">RESH_02111</name>
</gene>
<proteinExistence type="predicted"/>
<reference evidence="1 2" key="1">
    <citation type="journal article" date="2013" name="Mar. Genomics">
        <title>Expression of sulfatases in Rhodopirellula baltica and the diversity of sulfatases in the genus Rhodopirellula.</title>
        <authorList>
            <person name="Wegner C.E."/>
            <person name="Richter-Heitmann T."/>
            <person name="Klindworth A."/>
            <person name="Klockow C."/>
            <person name="Richter M."/>
            <person name="Achstetter T."/>
            <person name="Glockner F.O."/>
            <person name="Harder J."/>
        </authorList>
    </citation>
    <scope>NUCLEOTIDE SEQUENCE [LARGE SCALE GENOMIC DNA]</scope>
    <source>
        <strain evidence="1 2">SH398</strain>
    </source>
</reference>
<dbReference type="PATRIC" id="fig|1263868.3.peg.2286"/>
<accession>M5S722</accession>
<name>M5S722_9BACT</name>
<dbReference type="AlphaFoldDB" id="M5S722"/>
<evidence type="ECO:0000313" key="1">
    <source>
        <dbReference type="EMBL" id="EMI27261.1"/>
    </source>
</evidence>
<dbReference type="EMBL" id="ANOF01000069">
    <property type="protein sequence ID" value="EMI27261.1"/>
    <property type="molecule type" value="Genomic_DNA"/>
</dbReference>
<protein>
    <submittedName>
        <fullName evidence="1">Uncharacterized protein</fullName>
    </submittedName>
</protein>
<evidence type="ECO:0000313" key="2">
    <source>
        <dbReference type="Proteomes" id="UP000011996"/>
    </source>
</evidence>
<organism evidence="1 2">
    <name type="scientific">Rhodopirellula europaea SH398</name>
    <dbReference type="NCBI Taxonomy" id="1263868"/>
    <lineage>
        <taxon>Bacteria</taxon>
        <taxon>Pseudomonadati</taxon>
        <taxon>Planctomycetota</taxon>
        <taxon>Planctomycetia</taxon>
        <taxon>Pirellulales</taxon>
        <taxon>Pirellulaceae</taxon>
        <taxon>Rhodopirellula</taxon>
    </lineage>
</organism>